<dbReference type="OrthoDB" id="9804958at2"/>
<reference evidence="1 2" key="1">
    <citation type="submission" date="2016-02" db="EMBL/GenBank/DDBJ databases">
        <title>Complete genome sequence of Halocynthiibacter arcticus PAMC 20958t from arctic marine sediment.</title>
        <authorList>
            <person name="Lee Y.M."/>
            <person name="Baek K."/>
            <person name="Lee H.K."/>
            <person name="Shin S.C."/>
        </authorList>
    </citation>
    <scope>NUCLEOTIDE SEQUENCE [LARGE SCALE GENOMIC DNA]</scope>
    <source>
        <strain evidence="1">PAMC 20958</strain>
    </source>
</reference>
<dbReference type="Proteomes" id="UP000070371">
    <property type="component" value="Chromosome"/>
</dbReference>
<dbReference type="AlphaFoldDB" id="A0A126V4D0"/>
<proteinExistence type="predicted"/>
<gene>
    <name evidence="1" type="ORF">RC74_18650</name>
</gene>
<accession>A0A126V4D0</accession>
<dbReference type="Gene3D" id="3.40.190.10">
    <property type="entry name" value="Periplasmic binding protein-like II"/>
    <property type="match status" value="1"/>
</dbReference>
<keyword evidence="2" id="KW-1185">Reference proteome</keyword>
<evidence type="ECO:0000313" key="2">
    <source>
        <dbReference type="Proteomes" id="UP000070371"/>
    </source>
</evidence>
<evidence type="ECO:0008006" key="3">
    <source>
        <dbReference type="Google" id="ProtNLM"/>
    </source>
</evidence>
<dbReference type="RefSeq" id="WP_039003736.1">
    <property type="nucleotide sequence ID" value="NZ_CP014327.1"/>
</dbReference>
<dbReference type="EMBL" id="CP014327">
    <property type="protein sequence ID" value="AML53007.1"/>
    <property type="molecule type" value="Genomic_DNA"/>
</dbReference>
<evidence type="ECO:0000313" key="1">
    <source>
        <dbReference type="EMBL" id="AML53007.1"/>
    </source>
</evidence>
<dbReference type="KEGG" id="hat:RC74_18650"/>
<protein>
    <recommendedName>
        <fullName evidence="3">LysR substrate-binding domain-containing protein</fullName>
    </recommendedName>
</protein>
<name>A0A126V4D0_9RHOB</name>
<organism evidence="1 2">
    <name type="scientific">Falsihalocynthiibacter arcticus</name>
    <dbReference type="NCBI Taxonomy" id="1579316"/>
    <lineage>
        <taxon>Bacteria</taxon>
        <taxon>Pseudomonadati</taxon>
        <taxon>Pseudomonadota</taxon>
        <taxon>Alphaproteobacteria</taxon>
        <taxon>Rhodobacterales</taxon>
        <taxon>Roseobacteraceae</taxon>
        <taxon>Falsihalocynthiibacter</taxon>
    </lineage>
</organism>
<sequence>MRGNSSSPTAPLSAGAILALPLASGRRWREDWSAWAKASGSKLANPERVIAYESRAFMFDAALSGQAVILADLRMTAADVAVGSLV</sequence>